<evidence type="ECO:0000256" key="1">
    <source>
        <dbReference type="ARBA" id="ARBA00004123"/>
    </source>
</evidence>
<dbReference type="EMBL" id="JAKUCV010004467">
    <property type="protein sequence ID" value="KAJ4835275.1"/>
    <property type="molecule type" value="Genomic_DNA"/>
</dbReference>
<dbReference type="InterPro" id="IPR025610">
    <property type="entry name" value="MYC/MYB_N"/>
</dbReference>
<dbReference type="InterPro" id="IPR011598">
    <property type="entry name" value="bHLH_dom"/>
</dbReference>
<proteinExistence type="predicted"/>
<dbReference type="PANTHER" id="PTHR46196:SF3">
    <property type="entry name" value="TRANSCRIPTION FACTOR LHW-LIKE ISOFORM X1"/>
    <property type="match status" value="1"/>
</dbReference>
<feature type="compositionally biased region" description="Low complexity" evidence="5">
    <location>
        <begin position="434"/>
        <end position="445"/>
    </location>
</feature>
<sequence length="715" mass="79671">MATTTLRNLLKSLCNSSSCWNYAVLWKLRPGNPTILTWEDGCFGYPKPSEPLLSISDDIYCGDAGGAFSSTFKMSSPSGSSSRSQIGLLVADMSLLQYAFGEGIVGIVACTEIHSWVSFSNVVTGEVNPEFVPQCPEEWLLQFASGIKTILLVPVLPHGVLQLGSSEEVTEDIEMVAQIKRQFSTLNSFGKNSAPFSSKRDLKAQFSSLVTSRPTGHSDASSTIEVSLVKCEESNESVTINNPKFPKDNLLEALNYENQKDNVLQMDLEEISTPSESMNASQLDMMESRLFELSSLMEELQAYTDLNVQDVELFAESLNEILRTYPGDMQRPSCGVEAINDADHKNRSSLLIFPKDSELHKALGSAFQTQANEKLWDLSFLVGDCDSSKFICNKDFGDRTEPSRLTEASDAENLLEAVIAKGYHSIDHTSLGRSTTSSKSCTNSSENLGGSTQPENRPEISGLVGSDSVKWCQFTSCVSQNTDSTTVDALDSMMSTVHKERQERVQNDMQRQNEEKMPRASRRARPVDNQKPRPRDRQLIQDRVKELRELVPNGAKCSIDGLLDRTIKHMLYLRSITDQAEKLKQWVHQEVTYRKNCRSTSGNSTNEHGMSRAYEYGSNLQLCPIVVEDLAHPGHMIIEMLCDDHGLFLEIAQVICGLELTILKGVIEVRSSDTWAHFIVEACKGFHRLDIFWPLMQLLHKKKRPISSRSSAIPS</sequence>
<name>A0A9Q0JC20_9ROSI</name>
<dbReference type="GO" id="GO:0005634">
    <property type="term" value="C:nucleus"/>
    <property type="evidence" value="ECO:0007669"/>
    <property type="project" value="UniProtKB-SubCell"/>
</dbReference>
<evidence type="ECO:0000313" key="8">
    <source>
        <dbReference type="Proteomes" id="UP001141552"/>
    </source>
</evidence>
<evidence type="ECO:0000256" key="5">
    <source>
        <dbReference type="SAM" id="MobiDB-lite"/>
    </source>
</evidence>
<dbReference type="GO" id="GO:0046983">
    <property type="term" value="F:protein dimerization activity"/>
    <property type="evidence" value="ECO:0007669"/>
    <property type="project" value="InterPro"/>
</dbReference>
<keyword evidence="2" id="KW-0805">Transcription regulation</keyword>
<feature type="compositionally biased region" description="Basic and acidic residues" evidence="5">
    <location>
        <begin position="525"/>
        <end position="537"/>
    </location>
</feature>
<keyword evidence="8" id="KW-1185">Reference proteome</keyword>
<keyword evidence="4" id="KW-0539">Nucleus</keyword>
<feature type="compositionally biased region" description="Basic and acidic residues" evidence="5">
    <location>
        <begin position="502"/>
        <end position="518"/>
    </location>
</feature>
<evidence type="ECO:0000313" key="7">
    <source>
        <dbReference type="EMBL" id="KAJ4835275.1"/>
    </source>
</evidence>
<dbReference type="GO" id="GO:0003700">
    <property type="term" value="F:DNA-binding transcription factor activity"/>
    <property type="evidence" value="ECO:0007669"/>
    <property type="project" value="InterPro"/>
</dbReference>
<comment type="subcellular location">
    <subcellularLocation>
        <location evidence="1">Nucleus</location>
    </subcellularLocation>
</comment>
<comment type="caution">
    <text evidence="7">The sequence shown here is derived from an EMBL/GenBank/DDBJ whole genome shotgun (WGS) entry which is preliminary data.</text>
</comment>
<dbReference type="Proteomes" id="UP001141552">
    <property type="component" value="Unassembled WGS sequence"/>
</dbReference>
<accession>A0A9Q0JC20</accession>
<evidence type="ECO:0000259" key="6">
    <source>
        <dbReference type="PROSITE" id="PS50888"/>
    </source>
</evidence>
<keyword evidence="3" id="KW-0804">Transcription</keyword>
<dbReference type="PROSITE" id="PS50888">
    <property type="entry name" value="BHLH"/>
    <property type="match status" value="1"/>
</dbReference>
<dbReference type="AlphaFoldDB" id="A0A9Q0JC20"/>
<dbReference type="InterPro" id="IPR043561">
    <property type="entry name" value="LHW-like"/>
</dbReference>
<feature type="region of interest" description="Disordered" evidence="5">
    <location>
        <begin position="429"/>
        <end position="462"/>
    </location>
</feature>
<evidence type="ECO:0000256" key="2">
    <source>
        <dbReference type="ARBA" id="ARBA00023015"/>
    </source>
</evidence>
<evidence type="ECO:0000256" key="3">
    <source>
        <dbReference type="ARBA" id="ARBA00023163"/>
    </source>
</evidence>
<gene>
    <name evidence="7" type="ORF">Tsubulata_002785</name>
</gene>
<dbReference type="PANTHER" id="PTHR46196">
    <property type="entry name" value="TRANSCRIPTION FACTOR BHLH155-LIKE ISOFORM X1-RELATED"/>
    <property type="match status" value="1"/>
</dbReference>
<protein>
    <recommendedName>
        <fullName evidence="6">BHLH domain-containing protein</fullName>
    </recommendedName>
</protein>
<feature type="domain" description="BHLH" evidence="6">
    <location>
        <begin position="524"/>
        <end position="573"/>
    </location>
</feature>
<feature type="region of interest" description="Disordered" evidence="5">
    <location>
        <begin position="502"/>
        <end position="537"/>
    </location>
</feature>
<organism evidence="7 8">
    <name type="scientific">Turnera subulata</name>
    <dbReference type="NCBI Taxonomy" id="218843"/>
    <lineage>
        <taxon>Eukaryota</taxon>
        <taxon>Viridiplantae</taxon>
        <taxon>Streptophyta</taxon>
        <taxon>Embryophyta</taxon>
        <taxon>Tracheophyta</taxon>
        <taxon>Spermatophyta</taxon>
        <taxon>Magnoliopsida</taxon>
        <taxon>eudicotyledons</taxon>
        <taxon>Gunneridae</taxon>
        <taxon>Pentapetalae</taxon>
        <taxon>rosids</taxon>
        <taxon>fabids</taxon>
        <taxon>Malpighiales</taxon>
        <taxon>Passifloraceae</taxon>
        <taxon>Turnera</taxon>
    </lineage>
</organism>
<feature type="compositionally biased region" description="Polar residues" evidence="5">
    <location>
        <begin position="446"/>
        <end position="455"/>
    </location>
</feature>
<evidence type="ECO:0000256" key="4">
    <source>
        <dbReference type="ARBA" id="ARBA00023242"/>
    </source>
</evidence>
<dbReference type="Pfam" id="PF23176">
    <property type="entry name" value="bHLH_LHW"/>
    <property type="match status" value="1"/>
</dbReference>
<dbReference type="Pfam" id="PF14215">
    <property type="entry name" value="bHLH-MYC_N"/>
    <property type="match status" value="1"/>
</dbReference>
<reference evidence="7" key="2">
    <citation type="journal article" date="2023" name="Plants (Basel)">
        <title>Annotation of the Turnera subulata (Passifloraceae) Draft Genome Reveals the S-Locus Evolved after the Divergence of Turneroideae from Passifloroideae in a Stepwise Manner.</title>
        <authorList>
            <person name="Henning P.M."/>
            <person name="Roalson E.H."/>
            <person name="Mir W."/>
            <person name="McCubbin A.G."/>
            <person name="Shore J.S."/>
        </authorList>
    </citation>
    <scope>NUCLEOTIDE SEQUENCE</scope>
    <source>
        <strain evidence="7">F60SS</strain>
    </source>
</reference>
<reference evidence="7" key="1">
    <citation type="submission" date="2022-02" db="EMBL/GenBank/DDBJ databases">
        <authorList>
            <person name="Henning P.M."/>
            <person name="McCubbin A.G."/>
            <person name="Shore J.S."/>
        </authorList>
    </citation>
    <scope>NUCLEOTIDE SEQUENCE</scope>
    <source>
        <strain evidence="7">F60SS</strain>
        <tissue evidence="7">Leaves</tissue>
    </source>
</reference>
<dbReference type="OrthoDB" id="778365at2759"/>